<reference evidence="1" key="2">
    <citation type="journal article" date="2022" name="New Phytol.">
        <title>Evolutionary transition to the ectomycorrhizal habit in the genomes of a hyperdiverse lineage of mushroom-forming fungi.</title>
        <authorList>
            <person name="Looney B."/>
            <person name="Miyauchi S."/>
            <person name="Morin E."/>
            <person name="Drula E."/>
            <person name="Courty P.E."/>
            <person name="Kohler A."/>
            <person name="Kuo A."/>
            <person name="LaButti K."/>
            <person name="Pangilinan J."/>
            <person name="Lipzen A."/>
            <person name="Riley R."/>
            <person name="Andreopoulos W."/>
            <person name="He G."/>
            <person name="Johnson J."/>
            <person name="Nolan M."/>
            <person name="Tritt A."/>
            <person name="Barry K.W."/>
            <person name="Grigoriev I.V."/>
            <person name="Nagy L.G."/>
            <person name="Hibbett D."/>
            <person name="Henrissat B."/>
            <person name="Matheny P.B."/>
            <person name="Labbe J."/>
            <person name="Martin F.M."/>
        </authorList>
    </citation>
    <scope>NUCLEOTIDE SEQUENCE</scope>
    <source>
        <strain evidence="1">HHB10654</strain>
    </source>
</reference>
<reference evidence="1" key="1">
    <citation type="submission" date="2021-03" db="EMBL/GenBank/DDBJ databases">
        <authorList>
            <consortium name="DOE Joint Genome Institute"/>
            <person name="Ahrendt S."/>
            <person name="Looney B.P."/>
            <person name="Miyauchi S."/>
            <person name="Morin E."/>
            <person name="Drula E."/>
            <person name="Courty P.E."/>
            <person name="Chicoki N."/>
            <person name="Fauchery L."/>
            <person name="Kohler A."/>
            <person name="Kuo A."/>
            <person name="Labutti K."/>
            <person name="Pangilinan J."/>
            <person name="Lipzen A."/>
            <person name="Riley R."/>
            <person name="Andreopoulos W."/>
            <person name="He G."/>
            <person name="Johnson J."/>
            <person name="Barry K.W."/>
            <person name="Grigoriev I.V."/>
            <person name="Nagy L."/>
            <person name="Hibbett D."/>
            <person name="Henrissat B."/>
            <person name="Matheny P.B."/>
            <person name="Labbe J."/>
            <person name="Martin F."/>
        </authorList>
    </citation>
    <scope>NUCLEOTIDE SEQUENCE</scope>
    <source>
        <strain evidence="1">HHB10654</strain>
    </source>
</reference>
<accession>A0ACB8SW65</accession>
<dbReference type="Proteomes" id="UP000814140">
    <property type="component" value="Unassembled WGS sequence"/>
</dbReference>
<keyword evidence="2" id="KW-1185">Reference proteome</keyword>
<sequence>MFPARPLLHAALFCFLFANASLAFSNPTTPNDPFYALAIRTPKPPEEPICCLKPLPVDSVDDDLFLSFEDWKSRRSAESSQKDPPGPPPANASSIASGGELSPDVPSSDTNTATTQDVAEGQSSESVSPHFRVPLTDRFNYASLDCSARVHTAHRSAKSTSNILSSKRDRYMLSPCASEKQFIIVELCEDIRIDTVQLANYEFFSGVFKEFTVSVAKTYTEGWTVAGTYMAKNVRGVQSFHPPTSLGDFYRFIRIDFHSHYGSEYYCPISLLRVYGLTHLEQWKWDEWAEESRAKQEQSIPAPVVAPAEVGQEPPKPVQTPEVSKGEATSSADGHPVQTSTEDVRPHAHEKRSTPSEALPGPSRRDEAARRHSTDIARSEPPSSPIASPSEKPLLVLTSSTSSSPTRSDVAQSSAPSSTDISPSVSKAPHASASDTSSNSQPGTESPASHSQPQSNPSSSAVTSQSVSVVSNSSPPVISLAPPAPPSHIPSSGESIYRTIMNRLTALEANTTLYTRYVEEQTAGVREMLRRLSEDVGRLEGIGRAQAHLYQRSVSDFEKQRRRMEVEQRELITQVNYLADEIALEKRLGIAQLFLLLAVLIFLSLTRGSRSEVPLPPSTLRGVPGALSMKEWGRRNLSFSGDWVSRLRSRSRTPSNGETTPVPRTSPRDEHLSTFPTTTTLTSERLPPKRINLTPSHNPNGRRPGPAPRSRTPSIRNTPRSHHNFHPRAGPSTPTSGARPLLQRSNSHNSAGAVGLSTTAGADVLVGPVPRSAKRWAHSAHLHEVRRVGLSASRDRATGLTVDVFGASELPDRLRLLGEGATPGSGERLGGVVYRRRASPLRLSTPSKGGQGDPVDDGADAWVDTDADADGSDVDAVPVVHPEVRDARDNW</sequence>
<organism evidence="1 2">
    <name type="scientific">Artomyces pyxidatus</name>
    <dbReference type="NCBI Taxonomy" id="48021"/>
    <lineage>
        <taxon>Eukaryota</taxon>
        <taxon>Fungi</taxon>
        <taxon>Dikarya</taxon>
        <taxon>Basidiomycota</taxon>
        <taxon>Agaricomycotina</taxon>
        <taxon>Agaricomycetes</taxon>
        <taxon>Russulales</taxon>
        <taxon>Auriscalpiaceae</taxon>
        <taxon>Artomyces</taxon>
    </lineage>
</organism>
<name>A0ACB8SW65_9AGAM</name>
<protein>
    <submittedName>
        <fullName evidence="1">Uncharacterized protein</fullName>
    </submittedName>
</protein>
<comment type="caution">
    <text evidence="1">The sequence shown here is derived from an EMBL/GenBank/DDBJ whole genome shotgun (WGS) entry which is preliminary data.</text>
</comment>
<evidence type="ECO:0000313" key="2">
    <source>
        <dbReference type="Proteomes" id="UP000814140"/>
    </source>
</evidence>
<gene>
    <name evidence="1" type="ORF">BV25DRAFT_1917784</name>
</gene>
<evidence type="ECO:0000313" key="1">
    <source>
        <dbReference type="EMBL" id="KAI0060437.1"/>
    </source>
</evidence>
<proteinExistence type="predicted"/>
<dbReference type="EMBL" id="MU277219">
    <property type="protein sequence ID" value="KAI0060437.1"/>
    <property type="molecule type" value="Genomic_DNA"/>
</dbReference>